<dbReference type="KEGG" id="ncb:C0V82_07400"/>
<dbReference type="InterPro" id="IPR012341">
    <property type="entry name" value="6hp_glycosidase-like_sf"/>
</dbReference>
<name>A0A2K9ND19_9PROT</name>
<keyword evidence="3" id="KW-1185">Reference proteome</keyword>
<reference evidence="2 3" key="1">
    <citation type="submission" date="2017-12" db="EMBL/GenBank/DDBJ databases">
        <title>Genomes of bacteria within cyanobacterial aggregates.</title>
        <authorList>
            <person name="Cai H."/>
        </authorList>
    </citation>
    <scope>NUCLEOTIDE SEQUENCE [LARGE SCALE GENOMIC DNA]</scope>
    <source>
        <strain evidence="2 3">TH16</strain>
    </source>
</reference>
<organism evidence="2 3">
    <name type="scientific">Niveispirillum cyanobacteriorum</name>
    <dbReference type="NCBI Taxonomy" id="1612173"/>
    <lineage>
        <taxon>Bacteria</taxon>
        <taxon>Pseudomonadati</taxon>
        <taxon>Pseudomonadota</taxon>
        <taxon>Alphaproteobacteria</taxon>
        <taxon>Rhodospirillales</taxon>
        <taxon>Azospirillaceae</taxon>
        <taxon>Niveispirillum</taxon>
    </lineage>
</organism>
<dbReference type="GO" id="GO:0005975">
    <property type="term" value="P:carbohydrate metabolic process"/>
    <property type="evidence" value="ECO:0007669"/>
    <property type="project" value="InterPro"/>
</dbReference>
<dbReference type="SMART" id="SM01260">
    <property type="entry name" value="LANC_like"/>
    <property type="match status" value="1"/>
</dbReference>
<evidence type="ECO:0000313" key="3">
    <source>
        <dbReference type="Proteomes" id="UP000234752"/>
    </source>
</evidence>
<feature type="binding site" evidence="1">
    <location>
        <position position="330"/>
    </location>
    <ligand>
        <name>Zn(2+)</name>
        <dbReference type="ChEBI" id="CHEBI:29105"/>
    </ligand>
</feature>
<feature type="binding site" evidence="1">
    <location>
        <position position="329"/>
    </location>
    <ligand>
        <name>Zn(2+)</name>
        <dbReference type="ChEBI" id="CHEBI:29105"/>
    </ligand>
</feature>
<dbReference type="GO" id="GO:0046872">
    <property type="term" value="F:metal ion binding"/>
    <property type="evidence" value="ECO:0007669"/>
    <property type="project" value="UniProtKB-KW"/>
</dbReference>
<dbReference type="SUPFAM" id="SSF158745">
    <property type="entry name" value="LanC-like"/>
    <property type="match status" value="1"/>
</dbReference>
<dbReference type="InterPro" id="IPR007822">
    <property type="entry name" value="LANC-like"/>
</dbReference>
<keyword evidence="1" id="KW-0862">Zinc</keyword>
<dbReference type="Gene3D" id="1.50.10.10">
    <property type="match status" value="1"/>
</dbReference>
<dbReference type="PRINTS" id="PR01950">
    <property type="entry name" value="LANCSUPER"/>
</dbReference>
<gene>
    <name evidence="2" type="ORF">C0V82_07400</name>
</gene>
<sequence>MNQMLASAPLVEGSGHFLRCADEIGRRLCRDALRTGDGTLNWLRTETEQRENLTQFLLRPVGGDLYQGAAGIALFLWMLHQRTGDRMVARTAEQALTLAEEQAGGAGFYTGAVGTGCVMISIGLAQGRQDRVERGLGLVARGAAAVTGVDLLSGGAGLVPVLLTLARTQGRADFTGMAVQAGEMILAAAEAGPDGLSWPAADASGPPPTGLAHGGSGMLPALASLHLATGEARWAEALTAALRYERSRFDPVRGNWPDFRDANGKPSATPAFGASWCHGAAGIGRSRLRLLMAGAQDPLLEQELEAALAAIITFLSRPMGAQAPDQSYCHGLAGMGDLLLDAGLWRNRADWTALAAGIGYRGIERHGLPRTPWPCGVRDVGEVPGLMTGLAGIGHYHLRLHDPVTTGSILLPDPFLGTRNSPTGGTTP</sequence>
<accession>A0A2K9ND19</accession>
<dbReference type="Pfam" id="PF05147">
    <property type="entry name" value="LANC_like"/>
    <property type="match status" value="1"/>
</dbReference>
<dbReference type="AlphaFoldDB" id="A0A2K9ND19"/>
<evidence type="ECO:0000313" key="2">
    <source>
        <dbReference type="EMBL" id="AUN30075.1"/>
    </source>
</evidence>
<dbReference type="RefSeq" id="WP_102111778.1">
    <property type="nucleotide sequence ID" value="NZ_BMGN01000002.1"/>
</dbReference>
<evidence type="ECO:0000256" key="1">
    <source>
        <dbReference type="PIRSR" id="PIRSR607822-1"/>
    </source>
</evidence>
<dbReference type="EMBL" id="CP025611">
    <property type="protein sequence ID" value="AUN30075.1"/>
    <property type="molecule type" value="Genomic_DNA"/>
</dbReference>
<feature type="binding site" evidence="1">
    <location>
        <position position="277"/>
    </location>
    <ligand>
        <name>Zn(2+)</name>
        <dbReference type="ChEBI" id="CHEBI:29105"/>
    </ligand>
</feature>
<keyword evidence="1" id="KW-0479">Metal-binding</keyword>
<protein>
    <submittedName>
        <fullName evidence="2">Uncharacterized protein</fullName>
    </submittedName>
</protein>
<dbReference type="OrthoDB" id="9148343at2"/>
<dbReference type="PRINTS" id="PR01955">
    <property type="entry name" value="LANCFRANKIA"/>
</dbReference>
<dbReference type="Proteomes" id="UP000234752">
    <property type="component" value="Chromosome eg_1"/>
</dbReference>
<proteinExistence type="predicted"/>
<dbReference type="GO" id="GO:0031179">
    <property type="term" value="P:peptide modification"/>
    <property type="evidence" value="ECO:0007669"/>
    <property type="project" value="InterPro"/>
</dbReference>